<dbReference type="NCBIfam" id="TIGR00099">
    <property type="entry name" value="Cof-subfamily"/>
    <property type="match status" value="1"/>
</dbReference>
<dbReference type="SFLD" id="SFLDS00003">
    <property type="entry name" value="Haloacid_Dehalogenase"/>
    <property type="match status" value="1"/>
</dbReference>
<gene>
    <name evidence="1" type="ORF">ERS852578_02759</name>
</gene>
<dbReference type="InterPro" id="IPR000150">
    <property type="entry name" value="Cof"/>
</dbReference>
<dbReference type="GO" id="GO:0000287">
    <property type="term" value="F:magnesium ion binding"/>
    <property type="evidence" value="ECO:0007669"/>
    <property type="project" value="TreeGrafter"/>
</dbReference>
<dbReference type="GO" id="GO:0005829">
    <property type="term" value="C:cytosol"/>
    <property type="evidence" value="ECO:0007669"/>
    <property type="project" value="TreeGrafter"/>
</dbReference>
<evidence type="ECO:0000313" key="1">
    <source>
        <dbReference type="EMBL" id="CUN18876.1"/>
    </source>
</evidence>
<proteinExistence type="predicted"/>
<dbReference type="EMBL" id="CYYC01000049">
    <property type="protein sequence ID" value="CUN18876.1"/>
    <property type="molecule type" value="Genomic_DNA"/>
</dbReference>
<dbReference type="GO" id="GO:0016853">
    <property type="term" value="F:isomerase activity"/>
    <property type="evidence" value="ECO:0007669"/>
    <property type="project" value="UniProtKB-KW"/>
</dbReference>
<dbReference type="SFLD" id="SFLDG01140">
    <property type="entry name" value="C2.B:_Phosphomannomutase_and_P"/>
    <property type="match status" value="1"/>
</dbReference>
<dbReference type="Gene3D" id="3.30.1240.10">
    <property type="match status" value="1"/>
</dbReference>
<dbReference type="SUPFAM" id="SSF56784">
    <property type="entry name" value="HAD-like"/>
    <property type="match status" value="1"/>
</dbReference>
<dbReference type="InterPro" id="IPR006379">
    <property type="entry name" value="HAD-SF_hydro_IIB"/>
</dbReference>
<dbReference type="Gene3D" id="3.40.50.1000">
    <property type="entry name" value="HAD superfamily/HAD-like"/>
    <property type="match status" value="1"/>
</dbReference>
<name>A0A173UX23_9FIRM</name>
<dbReference type="InterPro" id="IPR023214">
    <property type="entry name" value="HAD_sf"/>
</dbReference>
<organism evidence="1 2">
    <name type="scientific">Anaerobutyricum hallii</name>
    <dbReference type="NCBI Taxonomy" id="39488"/>
    <lineage>
        <taxon>Bacteria</taxon>
        <taxon>Bacillati</taxon>
        <taxon>Bacillota</taxon>
        <taxon>Clostridia</taxon>
        <taxon>Lachnospirales</taxon>
        <taxon>Lachnospiraceae</taxon>
        <taxon>Anaerobutyricum</taxon>
    </lineage>
</organism>
<dbReference type="OrthoDB" id="9810101at2"/>
<protein>
    <submittedName>
        <fullName evidence="1">Putative bifunctional phosphatase/peptidyl-prolyl cis-trans isomerase</fullName>
    </submittedName>
</protein>
<sequence length="265" mass="29136">MKKDSAKDIKIAFFDVDGTLVDMKKKVITPAMIETLKHLKENGIILCMATGRGPYLVPSFPGIDFDVFLSYNASYCYTKDEVIFSNPIPKEDVKAVVENASEIHRPVFLAGVEGGGANGCDKDLADYFAIAKSKVNVLDNFDFEKLMDKKVYQMMVGCYKEEYADILRDVDGARITAWWTRAADITPANGNKGVGVRKILDYYHLDKENAIAFGDGTNDIEMLEAVGTGVAMGNATDDVKTVADAICGHVAEDGIYHYCKEQGLI</sequence>
<keyword evidence="1" id="KW-0413">Isomerase</keyword>
<dbReference type="Pfam" id="PF08282">
    <property type="entry name" value="Hydrolase_3"/>
    <property type="match status" value="1"/>
</dbReference>
<dbReference type="RefSeq" id="WP_022169685.1">
    <property type="nucleotide sequence ID" value="NZ_CYYC01000049.1"/>
</dbReference>
<accession>A0A173UX23</accession>
<reference evidence="1 2" key="1">
    <citation type="submission" date="2015-09" db="EMBL/GenBank/DDBJ databases">
        <authorList>
            <consortium name="Pathogen Informatics"/>
        </authorList>
    </citation>
    <scope>NUCLEOTIDE SEQUENCE [LARGE SCALE GENOMIC DNA]</scope>
    <source>
        <strain evidence="1 2">2789STDY5834966</strain>
    </source>
</reference>
<dbReference type="GO" id="GO:0016791">
    <property type="term" value="F:phosphatase activity"/>
    <property type="evidence" value="ECO:0007669"/>
    <property type="project" value="TreeGrafter"/>
</dbReference>
<dbReference type="NCBIfam" id="TIGR01484">
    <property type="entry name" value="HAD-SF-IIB"/>
    <property type="match status" value="1"/>
</dbReference>
<dbReference type="PANTHER" id="PTHR10000">
    <property type="entry name" value="PHOSPHOSERINE PHOSPHATASE"/>
    <property type="match status" value="1"/>
</dbReference>
<dbReference type="AlphaFoldDB" id="A0A173UX23"/>
<dbReference type="InterPro" id="IPR036412">
    <property type="entry name" value="HAD-like_sf"/>
</dbReference>
<evidence type="ECO:0000313" key="2">
    <source>
        <dbReference type="Proteomes" id="UP000095390"/>
    </source>
</evidence>
<dbReference type="PANTHER" id="PTHR10000:SF25">
    <property type="entry name" value="PHOSPHATASE YKRA-RELATED"/>
    <property type="match status" value="1"/>
</dbReference>
<dbReference type="Proteomes" id="UP000095390">
    <property type="component" value="Unassembled WGS sequence"/>
</dbReference>
<dbReference type="PROSITE" id="PS01229">
    <property type="entry name" value="COF_2"/>
    <property type="match status" value="1"/>
</dbReference>